<dbReference type="InterPro" id="IPR004130">
    <property type="entry name" value="Gpn"/>
</dbReference>
<dbReference type="FunFam" id="3.40.50.300:FF:000338">
    <property type="entry name" value="GPN-loop GTPase 2"/>
    <property type="match status" value="1"/>
</dbReference>
<organism evidence="9 10">
    <name type="scientific">Parnassius mnemosyne</name>
    <name type="common">clouded apollo</name>
    <dbReference type="NCBI Taxonomy" id="213953"/>
    <lineage>
        <taxon>Eukaryota</taxon>
        <taxon>Metazoa</taxon>
        <taxon>Ecdysozoa</taxon>
        <taxon>Arthropoda</taxon>
        <taxon>Hexapoda</taxon>
        <taxon>Insecta</taxon>
        <taxon>Pterygota</taxon>
        <taxon>Neoptera</taxon>
        <taxon>Endopterygota</taxon>
        <taxon>Lepidoptera</taxon>
        <taxon>Glossata</taxon>
        <taxon>Ditrysia</taxon>
        <taxon>Papilionoidea</taxon>
        <taxon>Papilionidae</taxon>
        <taxon>Parnassiinae</taxon>
        <taxon>Parnassini</taxon>
        <taxon>Parnassius</taxon>
        <taxon>Driopa</taxon>
    </lineage>
</organism>
<evidence type="ECO:0000313" key="9">
    <source>
        <dbReference type="EMBL" id="CAK1604279.1"/>
    </source>
</evidence>
<dbReference type="AlphaFoldDB" id="A0AAV1MCH5"/>
<dbReference type="PANTHER" id="PTHR21231:SF3">
    <property type="entry name" value="GPN-LOOP GTPASE 2"/>
    <property type="match status" value="1"/>
</dbReference>
<comment type="caution">
    <text evidence="9">The sequence shown here is derived from an EMBL/GenBank/DDBJ whole genome shotgun (WGS) entry which is preliminary data.</text>
</comment>
<accession>A0AAV1MCH5</accession>
<dbReference type="EMBL" id="CAVLGL010000159">
    <property type="protein sequence ID" value="CAK1604279.1"/>
    <property type="molecule type" value="Genomic_DNA"/>
</dbReference>
<comment type="subunit">
    <text evidence="7">Heterodimers with GPN1 or GPN3. Binds to RNA polymerase II (RNAPII).</text>
</comment>
<dbReference type="Pfam" id="PF10178">
    <property type="entry name" value="PAC3"/>
    <property type="match status" value="1"/>
</dbReference>
<protein>
    <recommendedName>
        <fullName evidence="3 8">GPN-loop GTPase 2</fullName>
    </recommendedName>
</protein>
<dbReference type="SUPFAM" id="SSF52540">
    <property type="entry name" value="P-loop containing nucleoside triphosphate hydrolases"/>
    <property type="match status" value="1"/>
</dbReference>
<evidence type="ECO:0000256" key="5">
    <source>
        <dbReference type="ARBA" id="ARBA00022801"/>
    </source>
</evidence>
<dbReference type="InterPro" id="IPR018788">
    <property type="entry name" value="Proteasome_assmbl_chp_3"/>
</dbReference>
<keyword evidence="4 8" id="KW-0547">Nucleotide-binding</keyword>
<name>A0AAV1MCH5_9NEOP</name>
<dbReference type="GO" id="GO:0005525">
    <property type="term" value="F:GTP binding"/>
    <property type="evidence" value="ECO:0007669"/>
    <property type="project" value="UniProtKB-KW"/>
</dbReference>
<keyword evidence="10" id="KW-1185">Reference proteome</keyword>
<gene>
    <name evidence="9" type="ORF">PARMNEM_LOCUS22515</name>
</gene>
<dbReference type="Gene3D" id="3.40.50.300">
    <property type="entry name" value="P-loop containing nucleotide triphosphate hydrolases"/>
    <property type="match status" value="1"/>
</dbReference>
<comment type="function">
    <text evidence="1 8">Small GTPase required for proper localization of RNA polymerase II and III (RNAPII and RNAPIII). May act at an RNAP assembly step prior to nuclear import.</text>
</comment>
<dbReference type="InterPro" id="IPR027417">
    <property type="entry name" value="P-loop_NTPase"/>
</dbReference>
<evidence type="ECO:0000256" key="8">
    <source>
        <dbReference type="RuleBase" id="RU365059"/>
    </source>
</evidence>
<proteinExistence type="inferred from homology"/>
<keyword evidence="6 8" id="KW-0342">GTP-binding</keyword>
<comment type="similarity">
    <text evidence="2 8">Belongs to the GPN-loop GTPase family.</text>
</comment>
<evidence type="ECO:0000256" key="1">
    <source>
        <dbReference type="ARBA" id="ARBA00003181"/>
    </source>
</evidence>
<dbReference type="GO" id="GO:0003924">
    <property type="term" value="F:GTPase activity"/>
    <property type="evidence" value="ECO:0007669"/>
    <property type="project" value="TreeGrafter"/>
</dbReference>
<evidence type="ECO:0000256" key="7">
    <source>
        <dbReference type="ARBA" id="ARBA00046611"/>
    </source>
</evidence>
<evidence type="ECO:0000256" key="2">
    <source>
        <dbReference type="ARBA" id="ARBA00005290"/>
    </source>
</evidence>
<dbReference type="Proteomes" id="UP001314205">
    <property type="component" value="Unassembled WGS sequence"/>
</dbReference>
<reference evidence="9 10" key="1">
    <citation type="submission" date="2023-11" db="EMBL/GenBank/DDBJ databases">
        <authorList>
            <person name="Hedman E."/>
            <person name="Englund M."/>
            <person name="Stromberg M."/>
            <person name="Nyberg Akerstrom W."/>
            <person name="Nylinder S."/>
            <person name="Jareborg N."/>
            <person name="Kallberg Y."/>
            <person name="Kronander E."/>
        </authorList>
    </citation>
    <scope>NUCLEOTIDE SEQUENCE [LARGE SCALE GENOMIC DNA]</scope>
</reference>
<dbReference type="GO" id="GO:0005737">
    <property type="term" value="C:cytoplasm"/>
    <property type="evidence" value="ECO:0007669"/>
    <property type="project" value="TreeGrafter"/>
</dbReference>
<dbReference type="Pfam" id="PF03029">
    <property type="entry name" value="ATP_bind_1"/>
    <property type="match status" value="1"/>
</dbReference>
<sequence>MDLLNSMKNLTIKHLQNEGDQQFFKSIAADIDEIPTEIVLAEYTDKILLIVSQYQKIGSMLMIQKDQVHSPLGTDDIYTTKVIFGATGEEQQVAARYLAEAIKINKPLCIFINLKSYDIETVKACKDIILDLKQEKKVILINLDPANERISYDCDIDIRKLIVLEEVMDQYNLGPNGALLYCMKYLEENIDWLVDQIKGEHGTNFVFDLPGQVELYCHHDTIRNIFSKLNENGNLQLCVVHLVDSHHCSDAGKFIAALMLSLTAMLKIALPHINLLTKVDLLKKHMDKLEFGIDFYTEVLDLNYLLDSLDTDNFTNKYKKLNSALISIIEDYSLVSFQLVNMFKEESLMCVKNLVDKANGYVFKAEEGRHINSMLACAMGINEPNDVDNL</sequence>
<evidence type="ECO:0000256" key="3">
    <source>
        <dbReference type="ARBA" id="ARBA00014588"/>
    </source>
</evidence>
<keyword evidence="5 8" id="KW-0378">Hydrolase</keyword>
<evidence type="ECO:0000313" key="10">
    <source>
        <dbReference type="Proteomes" id="UP001314205"/>
    </source>
</evidence>
<dbReference type="GO" id="GO:0043248">
    <property type="term" value="P:proteasome assembly"/>
    <property type="evidence" value="ECO:0007669"/>
    <property type="project" value="InterPro"/>
</dbReference>
<evidence type="ECO:0000256" key="4">
    <source>
        <dbReference type="ARBA" id="ARBA00022741"/>
    </source>
</evidence>
<evidence type="ECO:0000256" key="6">
    <source>
        <dbReference type="ARBA" id="ARBA00023134"/>
    </source>
</evidence>
<dbReference type="PANTHER" id="PTHR21231">
    <property type="entry name" value="XPA-BINDING PROTEIN 1-RELATED"/>
    <property type="match status" value="1"/>
</dbReference>